<evidence type="ECO:0000259" key="5">
    <source>
        <dbReference type="Pfam" id="PF06722"/>
    </source>
</evidence>
<name>A0A4D4JC44_9PSEU</name>
<dbReference type="SUPFAM" id="SSF53756">
    <property type="entry name" value="UDP-Glycosyltransferase/glycogen phosphorylase"/>
    <property type="match status" value="1"/>
</dbReference>
<evidence type="ECO:0000256" key="1">
    <source>
        <dbReference type="ARBA" id="ARBA00006962"/>
    </source>
</evidence>
<feature type="domain" description="Erythromycin biosynthesis protein CIII-like C-terminal" evidence="5">
    <location>
        <begin position="271"/>
        <end position="413"/>
    </location>
</feature>
<proteinExistence type="inferred from homology"/>
<dbReference type="InterPro" id="IPR002213">
    <property type="entry name" value="UDP_glucos_trans"/>
</dbReference>
<accession>A0A4D4JC44</accession>
<keyword evidence="4" id="KW-0045">Antibiotic biosynthesis</keyword>
<keyword evidence="8" id="KW-1185">Reference proteome</keyword>
<evidence type="ECO:0000313" key="7">
    <source>
        <dbReference type="EMBL" id="GDY32016.1"/>
    </source>
</evidence>
<comment type="similarity">
    <text evidence="1">Belongs to the glycosyltransferase 28 family.</text>
</comment>
<dbReference type="PANTHER" id="PTHR48050">
    <property type="entry name" value="STEROL 3-BETA-GLUCOSYLTRANSFERASE"/>
    <property type="match status" value="1"/>
</dbReference>
<gene>
    <name evidence="7" type="ORF">GTS_36490</name>
</gene>
<organism evidence="7 8">
    <name type="scientific">Gandjariella thermophila</name>
    <dbReference type="NCBI Taxonomy" id="1931992"/>
    <lineage>
        <taxon>Bacteria</taxon>
        <taxon>Bacillati</taxon>
        <taxon>Actinomycetota</taxon>
        <taxon>Actinomycetes</taxon>
        <taxon>Pseudonocardiales</taxon>
        <taxon>Pseudonocardiaceae</taxon>
        <taxon>Gandjariella</taxon>
    </lineage>
</organism>
<dbReference type="CDD" id="cd03784">
    <property type="entry name" value="GT1_Gtf-like"/>
    <property type="match status" value="1"/>
</dbReference>
<evidence type="ECO:0000256" key="3">
    <source>
        <dbReference type="ARBA" id="ARBA00022679"/>
    </source>
</evidence>
<dbReference type="InterPro" id="IPR030953">
    <property type="entry name" value="Glycosyl_450act"/>
</dbReference>
<dbReference type="InterPro" id="IPR010610">
    <property type="entry name" value="EryCIII-like_C"/>
</dbReference>
<dbReference type="Proteomes" id="UP000298860">
    <property type="component" value="Unassembled WGS sequence"/>
</dbReference>
<dbReference type="GO" id="GO:0008194">
    <property type="term" value="F:UDP-glycosyltransferase activity"/>
    <property type="evidence" value="ECO:0007669"/>
    <property type="project" value="InterPro"/>
</dbReference>
<protein>
    <submittedName>
        <fullName evidence="7">Glycosyl transferase</fullName>
    </submittedName>
</protein>
<dbReference type="OrthoDB" id="5488434at2"/>
<dbReference type="AlphaFoldDB" id="A0A4D4JC44"/>
<dbReference type="NCBIfam" id="TIGR04516">
    <property type="entry name" value="glycosyl_450act"/>
    <property type="match status" value="1"/>
</dbReference>
<dbReference type="Pfam" id="PF21036">
    <property type="entry name" value="EryCIII-like_N"/>
    <property type="match status" value="1"/>
</dbReference>
<dbReference type="GO" id="GO:0017000">
    <property type="term" value="P:antibiotic biosynthetic process"/>
    <property type="evidence" value="ECO:0007669"/>
    <property type="project" value="UniProtKB-KW"/>
</dbReference>
<dbReference type="InterPro" id="IPR048284">
    <property type="entry name" value="EryCIII-like_N"/>
</dbReference>
<comment type="caution">
    <text evidence="7">The sequence shown here is derived from an EMBL/GenBank/DDBJ whole genome shotgun (WGS) entry which is preliminary data.</text>
</comment>
<keyword evidence="3 7" id="KW-0808">Transferase</keyword>
<feature type="domain" description="Erythromycin biosynthesis protein CIII-like N-terminal" evidence="6">
    <location>
        <begin position="24"/>
        <end position="254"/>
    </location>
</feature>
<dbReference type="FunFam" id="3.40.50.2000:FF:000072">
    <property type="entry name" value="Glycosyl transferase"/>
    <property type="match status" value="1"/>
</dbReference>
<dbReference type="Pfam" id="PF06722">
    <property type="entry name" value="EryCIII-like_C"/>
    <property type="match status" value="1"/>
</dbReference>
<evidence type="ECO:0000259" key="6">
    <source>
        <dbReference type="Pfam" id="PF21036"/>
    </source>
</evidence>
<reference evidence="8" key="1">
    <citation type="submission" date="2019-04" db="EMBL/GenBank/DDBJ databases">
        <title>Draft genome sequence of Pseudonocardiaceae bacterium SL3-2-4.</title>
        <authorList>
            <person name="Ningsih F."/>
            <person name="Yokota A."/>
            <person name="Sakai Y."/>
            <person name="Nanatani K."/>
            <person name="Yabe S."/>
            <person name="Oetari A."/>
            <person name="Sjamsuridzal W."/>
        </authorList>
    </citation>
    <scope>NUCLEOTIDE SEQUENCE [LARGE SCALE GENOMIC DNA]</scope>
    <source>
        <strain evidence="8">SL3-2-4</strain>
    </source>
</reference>
<sequence length="415" mass="45282">MTMRVLLTSLPAEAHFNTMVPLAWGLQAAGHDVHVAVKPQLVDRVTGAGLVAVPVGSGDEHGGLLGRLGADLVAFYSSIDFTGMRDDSAQQVLSANDVLTGTFYALANDACFIREMAEYVDFWQPDLIIWEQFTFSGAIVGAAKNIPHGRLVWSPDLFYQMRRKVSSALAEQPPWLRDDALGDWLAAAVGKFGREFDEDLLFGQWQIELSPPELRIPSPRQSISARYVPYNGSSVVPEWLRESPSLPRVAVTMGITARGGNYANPVDVEAVVRELAELDVEVIATLGEAEQAEFGPVPDRVRLVDFVPLRALLPTCDAIIHHGGSGTWASALAAGVPQIIVSNLWDNVFRGRQLAELGAGIYLSPAEASPRVVRDKLVPLLTEDRFRAGARRLRDSMRCQPSPADIVPQLEEIAK</sequence>
<evidence type="ECO:0000256" key="2">
    <source>
        <dbReference type="ARBA" id="ARBA00022676"/>
    </source>
</evidence>
<dbReference type="EMBL" id="BJFL01000020">
    <property type="protein sequence ID" value="GDY32016.1"/>
    <property type="molecule type" value="Genomic_DNA"/>
</dbReference>
<dbReference type="Gene3D" id="3.40.50.2000">
    <property type="entry name" value="Glycogen Phosphorylase B"/>
    <property type="match status" value="2"/>
</dbReference>
<dbReference type="GO" id="GO:0016758">
    <property type="term" value="F:hexosyltransferase activity"/>
    <property type="evidence" value="ECO:0007669"/>
    <property type="project" value="UniProtKB-ARBA"/>
</dbReference>
<evidence type="ECO:0000256" key="4">
    <source>
        <dbReference type="ARBA" id="ARBA00023194"/>
    </source>
</evidence>
<dbReference type="InterPro" id="IPR050426">
    <property type="entry name" value="Glycosyltransferase_28"/>
</dbReference>
<dbReference type="PANTHER" id="PTHR48050:SF13">
    <property type="entry name" value="STEROL 3-BETA-GLUCOSYLTRANSFERASE UGT80A2"/>
    <property type="match status" value="1"/>
</dbReference>
<keyword evidence="2" id="KW-0328">Glycosyltransferase</keyword>
<evidence type="ECO:0000313" key="8">
    <source>
        <dbReference type="Proteomes" id="UP000298860"/>
    </source>
</evidence>